<gene>
    <name evidence="2" type="ORF">GCM10019016_103220</name>
</gene>
<evidence type="ECO:0008006" key="4">
    <source>
        <dbReference type="Google" id="ProtNLM"/>
    </source>
</evidence>
<organism evidence="2 3">
    <name type="scientific">Streptomyces prasinosporus</name>
    <dbReference type="NCBI Taxonomy" id="68256"/>
    <lineage>
        <taxon>Bacteria</taxon>
        <taxon>Bacillati</taxon>
        <taxon>Actinomycetota</taxon>
        <taxon>Actinomycetes</taxon>
        <taxon>Kitasatosporales</taxon>
        <taxon>Streptomycetaceae</taxon>
        <taxon>Streptomyces</taxon>
        <taxon>Streptomyces albogriseolus group</taxon>
    </lineage>
</organism>
<dbReference type="RefSeq" id="WP_345583938.1">
    <property type="nucleotide sequence ID" value="NZ_BAAAXF010000074.1"/>
</dbReference>
<keyword evidence="1" id="KW-1133">Transmembrane helix</keyword>
<reference evidence="3" key="1">
    <citation type="journal article" date="2019" name="Int. J. Syst. Evol. Microbiol.">
        <title>The Global Catalogue of Microorganisms (GCM) 10K type strain sequencing project: providing services to taxonomists for standard genome sequencing and annotation.</title>
        <authorList>
            <consortium name="The Broad Institute Genomics Platform"/>
            <consortium name="The Broad Institute Genome Sequencing Center for Infectious Disease"/>
            <person name="Wu L."/>
            <person name="Ma J."/>
        </authorList>
    </citation>
    <scope>NUCLEOTIDE SEQUENCE [LARGE SCALE GENOMIC DNA]</scope>
    <source>
        <strain evidence="3">JCM 4816</strain>
    </source>
</reference>
<keyword evidence="1" id="KW-0472">Membrane</keyword>
<comment type="caution">
    <text evidence="2">The sequence shown here is derived from an EMBL/GenBank/DDBJ whole genome shotgun (WGS) entry which is preliminary data.</text>
</comment>
<evidence type="ECO:0000256" key="1">
    <source>
        <dbReference type="SAM" id="Phobius"/>
    </source>
</evidence>
<keyword evidence="1" id="KW-0812">Transmembrane</keyword>
<evidence type="ECO:0000313" key="2">
    <source>
        <dbReference type="EMBL" id="GAA3503212.1"/>
    </source>
</evidence>
<accession>A0ABP6U683</accession>
<dbReference type="InterPro" id="IPR014543">
    <property type="entry name" value="UCP028291"/>
</dbReference>
<dbReference type="Pfam" id="PF09981">
    <property type="entry name" value="DUF2218"/>
    <property type="match status" value="1"/>
</dbReference>
<keyword evidence="3" id="KW-1185">Reference proteome</keyword>
<name>A0ABP6U683_9ACTN</name>
<sequence length="210" mass="22177">MLSAEAHVATGRPSRYLIQLCEHFSRKGRHLGHRPRAHFDGDAQALSAMRAVAEQARGDWSETEGSVSLLWGTIALRAAPGVLMLRVEAAGEENLRRLEDLVAGHVERFGWRDGLRVSWQQIASAADPGDSGTADVAGTSGGTSAGRIRHLKLLGLAAVVFVLAAHLGLGGVVVANWHRTGGAAGAVLALVLVKATVLGVAARHRATKRR</sequence>
<feature type="transmembrane region" description="Helical" evidence="1">
    <location>
        <begin position="183"/>
        <end position="202"/>
    </location>
</feature>
<evidence type="ECO:0000313" key="3">
    <source>
        <dbReference type="Proteomes" id="UP001501455"/>
    </source>
</evidence>
<proteinExistence type="predicted"/>
<protein>
    <recommendedName>
        <fullName evidence="4">DUF2218 domain-containing protein</fullName>
    </recommendedName>
</protein>
<dbReference type="Gene3D" id="3.30.310.50">
    <property type="entry name" value="Alpha-D-phosphohexomutase, C-terminal domain"/>
    <property type="match status" value="1"/>
</dbReference>
<feature type="transmembrane region" description="Helical" evidence="1">
    <location>
        <begin position="153"/>
        <end position="177"/>
    </location>
</feature>
<dbReference type="EMBL" id="BAAAXF010000074">
    <property type="protein sequence ID" value="GAA3503212.1"/>
    <property type="molecule type" value="Genomic_DNA"/>
</dbReference>
<dbReference type="Proteomes" id="UP001501455">
    <property type="component" value="Unassembled WGS sequence"/>
</dbReference>